<protein>
    <submittedName>
        <fullName evidence="2">Nitroreductase family protein</fullName>
    </submittedName>
</protein>
<reference evidence="3" key="1">
    <citation type="journal article" date="2019" name="Int. J. Syst. Evol. Microbiol.">
        <title>The Global Catalogue of Microorganisms (GCM) 10K type strain sequencing project: providing services to taxonomists for standard genome sequencing and annotation.</title>
        <authorList>
            <consortium name="The Broad Institute Genomics Platform"/>
            <consortium name="The Broad Institute Genome Sequencing Center for Infectious Disease"/>
            <person name="Wu L."/>
            <person name="Ma J."/>
        </authorList>
    </citation>
    <scope>NUCLEOTIDE SEQUENCE [LARGE SCALE GENOMIC DNA]</scope>
    <source>
        <strain evidence="3">JCM 15614</strain>
    </source>
</reference>
<evidence type="ECO:0000313" key="3">
    <source>
        <dbReference type="Proteomes" id="UP001499924"/>
    </source>
</evidence>
<keyword evidence="3" id="KW-1185">Reference proteome</keyword>
<gene>
    <name evidence="2" type="ORF">GCM10010531_12640</name>
</gene>
<proteinExistence type="predicted"/>
<evidence type="ECO:0000256" key="1">
    <source>
        <dbReference type="SAM" id="MobiDB-lite"/>
    </source>
</evidence>
<accession>A0ABP6NZA2</accession>
<dbReference type="InterPro" id="IPR000415">
    <property type="entry name" value="Nitroreductase-like"/>
</dbReference>
<dbReference type="Proteomes" id="UP001499924">
    <property type="component" value="Unassembled WGS sequence"/>
</dbReference>
<evidence type="ECO:0000313" key="2">
    <source>
        <dbReference type="EMBL" id="GAA3162332.1"/>
    </source>
</evidence>
<dbReference type="NCBIfam" id="NF047509">
    <property type="entry name" value="Rv3131_FMN_oxido"/>
    <property type="match status" value="1"/>
</dbReference>
<dbReference type="Gene3D" id="3.40.109.10">
    <property type="entry name" value="NADH Oxidase"/>
    <property type="match status" value="1"/>
</dbReference>
<dbReference type="EMBL" id="BAAAVV010000002">
    <property type="protein sequence ID" value="GAA3162332.1"/>
    <property type="molecule type" value="Genomic_DNA"/>
</dbReference>
<name>A0ABP6NZA2_9ACTN</name>
<feature type="region of interest" description="Disordered" evidence="1">
    <location>
        <begin position="307"/>
        <end position="357"/>
    </location>
</feature>
<comment type="caution">
    <text evidence="2">The sequence shown here is derived from an EMBL/GenBank/DDBJ whole genome shotgun (WGS) entry which is preliminary data.</text>
</comment>
<dbReference type="SUPFAM" id="SSF55469">
    <property type="entry name" value="FMN-dependent nitroreductase-like"/>
    <property type="match status" value="2"/>
</dbReference>
<sequence length="357" mass="38573">MPDTVSHDLARALEQAADRAARAPSVHNTQPWRIELQPDHLVLRDDPSRQLKVLDPQGRELVQSVGAALFNIRVSLAASGWAVEVDRLPDPGDPDLLAVVRPVAGPPDAVLAALAPAIDRRRTNRRAFLSAPVPDAVIQGLASSSEAEGALLVPVLTAAHRQLIARATQQADRIQNADPAYRAELRTWTNRPPEAGDGVPPVAVPHVDGLQQDDVPIRDFDTAGAGALSPETHSSADQTMVLLSTRTDDRLAWLRAGEALERVLLELTASDWVAGPLTQPIEVPLTRTQLRAALTWDAHPQMLLRIGKAAPTARTPRRPRSDVVVNSRRPEQVPAVPPQEPTARRPVPDGRGGTTWV</sequence>
<dbReference type="PANTHER" id="PTHR23026:SF123">
    <property type="entry name" value="NAD(P)H NITROREDUCTASE RV3131-RELATED"/>
    <property type="match status" value="1"/>
</dbReference>
<dbReference type="RefSeq" id="WP_344687823.1">
    <property type="nucleotide sequence ID" value="NZ_BAAAVV010000002.1"/>
</dbReference>
<dbReference type="InterPro" id="IPR050627">
    <property type="entry name" value="Nitroreductase/BluB"/>
</dbReference>
<dbReference type="PANTHER" id="PTHR23026">
    <property type="entry name" value="NADPH NITROREDUCTASE"/>
    <property type="match status" value="1"/>
</dbReference>
<organism evidence="2 3">
    <name type="scientific">Blastococcus jejuensis</name>
    <dbReference type="NCBI Taxonomy" id="351224"/>
    <lineage>
        <taxon>Bacteria</taxon>
        <taxon>Bacillati</taxon>
        <taxon>Actinomycetota</taxon>
        <taxon>Actinomycetes</taxon>
        <taxon>Geodermatophilales</taxon>
        <taxon>Geodermatophilaceae</taxon>
        <taxon>Blastococcus</taxon>
    </lineage>
</organism>